<accession>A0ABR1WEE4</accession>
<organism evidence="2 3">
    <name type="scientific">Apiospora hydei</name>
    <dbReference type="NCBI Taxonomy" id="1337664"/>
    <lineage>
        <taxon>Eukaryota</taxon>
        <taxon>Fungi</taxon>
        <taxon>Dikarya</taxon>
        <taxon>Ascomycota</taxon>
        <taxon>Pezizomycotina</taxon>
        <taxon>Sordariomycetes</taxon>
        <taxon>Xylariomycetidae</taxon>
        <taxon>Amphisphaeriales</taxon>
        <taxon>Apiosporaceae</taxon>
        <taxon>Apiospora</taxon>
    </lineage>
</organism>
<comment type="caution">
    <text evidence="2">The sequence shown here is derived from an EMBL/GenBank/DDBJ whole genome shotgun (WGS) entry which is preliminary data.</text>
</comment>
<protein>
    <submittedName>
        <fullName evidence="2">Uncharacterized protein</fullName>
    </submittedName>
</protein>
<keyword evidence="3" id="KW-1185">Reference proteome</keyword>
<feature type="region of interest" description="Disordered" evidence="1">
    <location>
        <begin position="72"/>
        <end position="93"/>
    </location>
</feature>
<proteinExistence type="predicted"/>
<evidence type="ECO:0000313" key="3">
    <source>
        <dbReference type="Proteomes" id="UP001433268"/>
    </source>
</evidence>
<evidence type="ECO:0000256" key="1">
    <source>
        <dbReference type="SAM" id="MobiDB-lite"/>
    </source>
</evidence>
<dbReference type="GeneID" id="92046064"/>
<reference evidence="2 3" key="1">
    <citation type="submission" date="2023-01" db="EMBL/GenBank/DDBJ databases">
        <title>Analysis of 21 Apiospora genomes using comparative genomics revels a genus with tremendous synthesis potential of carbohydrate active enzymes and secondary metabolites.</title>
        <authorList>
            <person name="Sorensen T."/>
        </authorList>
    </citation>
    <scope>NUCLEOTIDE SEQUENCE [LARGE SCALE GENOMIC DNA]</scope>
    <source>
        <strain evidence="2 3">CBS 114990</strain>
    </source>
</reference>
<evidence type="ECO:0000313" key="2">
    <source>
        <dbReference type="EMBL" id="KAK8080871.1"/>
    </source>
</evidence>
<dbReference type="EMBL" id="JAQQWN010000006">
    <property type="protein sequence ID" value="KAK8080871.1"/>
    <property type="molecule type" value="Genomic_DNA"/>
</dbReference>
<gene>
    <name evidence="2" type="ORF">PG997_008689</name>
</gene>
<sequence>MEHHLDLEDLVYHVNPTFNRTVFSSTNVCFIRLDHQRPTLADFAGQLPGPGPHTAVDLLNHCTKPSWYEEREVTEVVEDEETEDAEHAEEEME</sequence>
<feature type="compositionally biased region" description="Acidic residues" evidence="1">
    <location>
        <begin position="75"/>
        <end position="93"/>
    </location>
</feature>
<dbReference type="RefSeq" id="XP_066668346.1">
    <property type="nucleotide sequence ID" value="XM_066813004.1"/>
</dbReference>
<dbReference type="Proteomes" id="UP001433268">
    <property type="component" value="Unassembled WGS sequence"/>
</dbReference>
<name>A0ABR1WEE4_9PEZI</name>